<name>A0A2C9UR80_MANES</name>
<proteinExistence type="predicted"/>
<protein>
    <submittedName>
        <fullName evidence="1">Uncharacterized protein</fullName>
    </submittedName>
</protein>
<gene>
    <name evidence="1" type="ORF">MANES_13G119000</name>
</gene>
<evidence type="ECO:0000313" key="1">
    <source>
        <dbReference type="EMBL" id="OAY33724.1"/>
    </source>
</evidence>
<reference evidence="1" key="1">
    <citation type="submission" date="2016-02" db="EMBL/GenBank/DDBJ databases">
        <title>WGS assembly of Manihot esculenta.</title>
        <authorList>
            <person name="Bredeson J.V."/>
            <person name="Prochnik S.E."/>
            <person name="Lyons J.B."/>
            <person name="Schmutz J."/>
            <person name="Grimwood J."/>
            <person name="Vrebalov J."/>
            <person name="Bart R.S."/>
            <person name="Amuge T."/>
            <person name="Ferguson M.E."/>
            <person name="Green R."/>
            <person name="Putnam N."/>
            <person name="Stites J."/>
            <person name="Rounsley S."/>
            <person name="Rokhsar D.S."/>
        </authorList>
    </citation>
    <scope>NUCLEOTIDE SEQUENCE [LARGE SCALE GENOMIC DNA]</scope>
    <source>
        <tissue evidence="1">Leaf</tissue>
    </source>
</reference>
<dbReference type="EMBL" id="CM004399">
    <property type="protein sequence ID" value="OAY33724.1"/>
    <property type="molecule type" value="Genomic_DNA"/>
</dbReference>
<accession>A0A2C9UR80</accession>
<organism evidence="1">
    <name type="scientific">Manihot esculenta</name>
    <name type="common">Cassava</name>
    <name type="synonym">Jatropha manihot</name>
    <dbReference type="NCBI Taxonomy" id="3983"/>
    <lineage>
        <taxon>Eukaryota</taxon>
        <taxon>Viridiplantae</taxon>
        <taxon>Streptophyta</taxon>
        <taxon>Embryophyta</taxon>
        <taxon>Tracheophyta</taxon>
        <taxon>Spermatophyta</taxon>
        <taxon>Magnoliopsida</taxon>
        <taxon>eudicotyledons</taxon>
        <taxon>Gunneridae</taxon>
        <taxon>Pentapetalae</taxon>
        <taxon>rosids</taxon>
        <taxon>fabids</taxon>
        <taxon>Malpighiales</taxon>
        <taxon>Euphorbiaceae</taxon>
        <taxon>Crotonoideae</taxon>
        <taxon>Manihoteae</taxon>
        <taxon>Manihot</taxon>
    </lineage>
</organism>
<sequence>MLEYSFQQTHLNFPLNPVDTIASLSSFTFWYLSSIGTYPRGYRKDTFPSPSLSNAKKQ</sequence>
<dbReference type="AlphaFoldDB" id="A0A2C9UR80"/>